<proteinExistence type="predicted"/>
<keyword evidence="1" id="KW-0378">Hydrolase</keyword>
<dbReference type="InterPro" id="IPR029058">
    <property type="entry name" value="AB_hydrolase_fold"/>
</dbReference>
<dbReference type="EMBL" id="JN885995">
    <property type="protein sequence ID" value="AEX62403.1"/>
    <property type="molecule type" value="Genomic_DNA"/>
</dbReference>
<gene>
    <name evidence="1" type="ORF">mv_L198</name>
</gene>
<dbReference type="GO" id="GO:0016787">
    <property type="term" value="F:hydrolase activity"/>
    <property type="evidence" value="ECO:0007669"/>
    <property type="project" value="UniProtKB-KW"/>
</dbReference>
<dbReference type="Pfam" id="PF00756">
    <property type="entry name" value="Esterase"/>
    <property type="match status" value="1"/>
</dbReference>
<dbReference type="SUPFAM" id="SSF53474">
    <property type="entry name" value="alpha/beta-Hydrolases"/>
    <property type="match status" value="1"/>
</dbReference>
<evidence type="ECO:0000313" key="1">
    <source>
        <dbReference type="EMBL" id="AEX62403.1"/>
    </source>
</evidence>
<reference evidence="1" key="1">
    <citation type="submission" date="2011-10" db="EMBL/GenBank/DDBJ databases">
        <title>Provirophages and transpovirons: unique mobilome of giant viruses.</title>
        <authorList>
            <person name="Desnues C."/>
            <person name="LaScola B."/>
            <person name="Yutin N."/>
            <person name="Fournous G."/>
            <person name="Koonin E."/>
            <person name="Raoult D."/>
        </authorList>
    </citation>
    <scope>NUCLEOTIDE SEQUENCE</scope>
    <source>
        <strain evidence="1">Mv13-mv</strain>
    </source>
</reference>
<dbReference type="InterPro" id="IPR000801">
    <property type="entry name" value="Esterase-like"/>
</dbReference>
<dbReference type="Gene3D" id="3.40.50.1820">
    <property type="entry name" value="alpha/beta hydrolase"/>
    <property type="match status" value="1"/>
</dbReference>
<name>H2EDD0_9VIRU</name>
<protein>
    <submittedName>
        <fullName evidence="1">Uncharacterized hydrolase</fullName>
    </submittedName>
</protein>
<accession>H2EDD0</accession>
<organism evidence="1">
    <name type="scientific">Moumouvirus sp. 'Monve'</name>
    <dbReference type="NCBI Taxonomy" id="1128131"/>
    <lineage>
        <taxon>Viruses</taxon>
        <taxon>Varidnaviria</taxon>
        <taxon>Bamfordvirae</taxon>
        <taxon>Nucleocytoviricota</taxon>
        <taxon>Megaviricetes</taxon>
        <taxon>Imitervirales</taxon>
        <taxon>Mimiviridae</taxon>
        <taxon>Megamimivirinae</taxon>
        <taxon>Moumouvirus</taxon>
    </lineage>
</organism>
<sequence>MDENIWMEYITSDIPKKEETREEELLSYYGLNESNDKSLQDAKSIWKLIIQDKYKCVYSEYGITFQMDLEKRYYLVHLPYEYFKSNKKYSVILFLHGLTSWSWDCALRRTNLLKLSSRENIIIILVKAKENYLMNPFEEKMEEYILEIHIGIYIIHILTPIILIK</sequence>